<keyword evidence="1" id="KW-0472">Membrane</keyword>
<dbReference type="Pfam" id="PF07963">
    <property type="entry name" value="N_methyl"/>
    <property type="match status" value="1"/>
</dbReference>
<dbReference type="InterPro" id="IPR008969">
    <property type="entry name" value="CarboxyPept-like_regulatory"/>
</dbReference>
<organism evidence="2 3">
    <name type="scientific">Candidatus Nomurabacteria bacterium GW2011_GWF2_40_12</name>
    <dbReference type="NCBI Taxonomy" id="1618776"/>
    <lineage>
        <taxon>Bacteria</taxon>
        <taxon>Candidatus Nomuraibacteriota</taxon>
    </lineage>
</organism>
<protein>
    <recommendedName>
        <fullName evidence="4">Carboxypeptidase regulatory-like domain-containing protein</fullName>
    </recommendedName>
</protein>
<gene>
    <name evidence="2" type="ORF">UT78_C0005G0028</name>
</gene>
<dbReference type="EMBL" id="LBYC01000005">
    <property type="protein sequence ID" value="KKR43304.1"/>
    <property type="molecule type" value="Genomic_DNA"/>
</dbReference>
<dbReference type="PROSITE" id="PS00409">
    <property type="entry name" value="PROKAR_NTER_METHYL"/>
    <property type="match status" value="1"/>
</dbReference>
<reference evidence="2 3" key="1">
    <citation type="journal article" date="2015" name="Nature">
        <title>rRNA introns, odd ribosomes, and small enigmatic genomes across a large radiation of phyla.</title>
        <authorList>
            <person name="Brown C.T."/>
            <person name="Hug L.A."/>
            <person name="Thomas B.C."/>
            <person name="Sharon I."/>
            <person name="Castelle C.J."/>
            <person name="Singh A."/>
            <person name="Wilkins M.J."/>
            <person name="Williams K.H."/>
            <person name="Banfield J.F."/>
        </authorList>
    </citation>
    <scope>NUCLEOTIDE SEQUENCE [LARGE SCALE GENOMIC DNA]</scope>
</reference>
<dbReference type="NCBIfam" id="TIGR02532">
    <property type="entry name" value="IV_pilin_GFxxxE"/>
    <property type="match status" value="1"/>
</dbReference>
<keyword evidence="1" id="KW-1133">Transmembrane helix</keyword>
<name>A0A0G0QSA0_9BACT</name>
<dbReference type="InterPro" id="IPR012902">
    <property type="entry name" value="N_methyl_site"/>
</dbReference>
<dbReference type="SUPFAM" id="SSF49464">
    <property type="entry name" value="Carboxypeptidase regulatory domain-like"/>
    <property type="match status" value="1"/>
</dbReference>
<dbReference type="AlphaFoldDB" id="A0A0G0QSA0"/>
<sequence>MNLHTTEKGFTLIETLVGSAVFVILALSAYRAFGVLMDAVSMSQAKLAATTLANEQFEVIRNLPYDDVGIENGIPVGKIARNQTVLKDNYSFDVQTTIRNTDDPFDGTIGGSPSDTSPADYKLVDLDITCSSCKIFSPLKFTTLVAPHALETASSNGALFIQVFDTAGMPVTNASVHIANTEANPDIVIDEITDNTGWVKIVDAPPGTNTYNITATKSGFTTDQTYPQGGVAGENPVNEDVTVVLQQVTQASLQIDKVSSLNVSSVDALCVALPDISFSLTGEKLIGAPAVKKYPTQDFSTDSSGGETVSDLEWDTYHILLTSPAYDFAGGTLLPNFAINPDENKNLQLLVVPHVDRALLVSVEDSLGVAIDGASVQLQKDIFDQTKTTNSLTCATPGQAFWNGLDGGIYTLTVSKAGYTTSVGTVDVSLPWQNQSIILLPETP</sequence>
<dbReference type="Gene3D" id="2.60.40.1120">
    <property type="entry name" value="Carboxypeptidase-like, regulatory domain"/>
    <property type="match status" value="1"/>
</dbReference>
<feature type="transmembrane region" description="Helical" evidence="1">
    <location>
        <begin position="12"/>
        <end position="33"/>
    </location>
</feature>
<accession>A0A0G0QSA0</accession>
<dbReference type="Proteomes" id="UP000034301">
    <property type="component" value="Unassembled WGS sequence"/>
</dbReference>
<evidence type="ECO:0008006" key="4">
    <source>
        <dbReference type="Google" id="ProtNLM"/>
    </source>
</evidence>
<comment type="caution">
    <text evidence="2">The sequence shown here is derived from an EMBL/GenBank/DDBJ whole genome shotgun (WGS) entry which is preliminary data.</text>
</comment>
<evidence type="ECO:0000313" key="3">
    <source>
        <dbReference type="Proteomes" id="UP000034301"/>
    </source>
</evidence>
<evidence type="ECO:0000313" key="2">
    <source>
        <dbReference type="EMBL" id="KKR43304.1"/>
    </source>
</evidence>
<keyword evidence="1" id="KW-0812">Transmembrane</keyword>
<evidence type="ECO:0000256" key="1">
    <source>
        <dbReference type="SAM" id="Phobius"/>
    </source>
</evidence>
<proteinExistence type="predicted"/>